<evidence type="ECO:0008006" key="3">
    <source>
        <dbReference type="Google" id="ProtNLM"/>
    </source>
</evidence>
<protein>
    <recommendedName>
        <fullName evidence="3">MATA-HMG</fullName>
    </recommendedName>
</protein>
<gene>
    <name evidence="1" type="ORF">RhiirC2_817768</name>
</gene>
<dbReference type="Gene3D" id="1.10.30.10">
    <property type="entry name" value="High mobility group box domain"/>
    <property type="match status" value="1"/>
</dbReference>
<dbReference type="Proteomes" id="UP000233469">
    <property type="component" value="Unassembled WGS sequence"/>
</dbReference>
<dbReference type="InterPro" id="IPR036910">
    <property type="entry name" value="HMG_box_dom_sf"/>
</dbReference>
<comment type="caution">
    <text evidence="1">The sequence shown here is derived from an EMBL/GenBank/DDBJ whole genome shotgun (WGS) entry which is preliminary data.</text>
</comment>
<evidence type="ECO:0000313" key="1">
    <source>
        <dbReference type="EMBL" id="PKK75424.1"/>
    </source>
</evidence>
<evidence type="ECO:0000313" key="2">
    <source>
        <dbReference type="Proteomes" id="UP000233469"/>
    </source>
</evidence>
<reference evidence="1 2" key="1">
    <citation type="submission" date="2016-04" db="EMBL/GenBank/DDBJ databases">
        <title>Genome analyses suggest a sexual origin of heterokaryosis in a supposedly ancient asexual fungus.</title>
        <authorList>
            <person name="Ropars J."/>
            <person name="Sedzielewska K."/>
            <person name="Noel J."/>
            <person name="Charron P."/>
            <person name="Farinelli L."/>
            <person name="Marton T."/>
            <person name="Kruger M."/>
            <person name="Pelin A."/>
            <person name="Brachmann A."/>
            <person name="Corradi N."/>
        </authorList>
    </citation>
    <scope>NUCLEOTIDE SEQUENCE [LARGE SCALE GENOMIC DNA]</scope>
    <source>
        <strain evidence="1 2">C2</strain>
    </source>
</reference>
<proteinExistence type="predicted"/>
<dbReference type="SUPFAM" id="SSF47095">
    <property type="entry name" value="HMG-box"/>
    <property type="match status" value="1"/>
</dbReference>
<dbReference type="VEuPathDB" id="FungiDB:RhiirFUN_015467"/>
<reference evidence="1 2" key="2">
    <citation type="submission" date="2017-10" db="EMBL/GenBank/DDBJ databases">
        <title>Extensive intraspecific genome diversity in a model arbuscular mycorrhizal fungus.</title>
        <authorList>
            <person name="Chen E.C.H."/>
            <person name="Morin E."/>
            <person name="Baudet D."/>
            <person name="Noel J."/>
            <person name="Ndikumana S."/>
            <person name="Charron P."/>
            <person name="St-Onge C."/>
            <person name="Giorgi J."/>
            <person name="Grigoriev I.V."/>
            <person name="Roux C."/>
            <person name="Martin F.M."/>
            <person name="Corradi N."/>
        </authorList>
    </citation>
    <scope>NUCLEOTIDE SEQUENCE [LARGE SCALE GENOMIC DNA]</scope>
    <source>
        <strain evidence="1 2">C2</strain>
    </source>
</reference>
<name>A0A2N1NNI4_9GLOM</name>
<sequence length="176" mass="20496">MSLVNSFSTEYLAISLHSRLDRRNIFPPLFNDPELYVPPAEDNFRKRRPPNPFLICKKNVHEEAKLKGSYNMRIITKATSIFWKNASLEEKNCYKTIAKRVADIYYGRKASFYKIITFQLLPPTPSNYSVETNPSFFPPTTSLYPSTVNNNYPISVNYTQIDPDQFVPPYNTFIFM</sequence>
<dbReference type="AlphaFoldDB" id="A0A2N1NNI4"/>
<dbReference type="EMBL" id="LLXL01000243">
    <property type="protein sequence ID" value="PKK75424.1"/>
    <property type="molecule type" value="Genomic_DNA"/>
</dbReference>
<dbReference type="VEuPathDB" id="FungiDB:FUN_019000"/>
<dbReference type="VEuPathDB" id="FungiDB:RhiirA1_387037"/>
<accession>A0A2N1NNI4</accession>
<organism evidence="1 2">
    <name type="scientific">Rhizophagus irregularis</name>
    <dbReference type="NCBI Taxonomy" id="588596"/>
    <lineage>
        <taxon>Eukaryota</taxon>
        <taxon>Fungi</taxon>
        <taxon>Fungi incertae sedis</taxon>
        <taxon>Mucoromycota</taxon>
        <taxon>Glomeromycotina</taxon>
        <taxon>Glomeromycetes</taxon>
        <taxon>Glomerales</taxon>
        <taxon>Glomeraceae</taxon>
        <taxon>Rhizophagus</taxon>
    </lineage>
</organism>